<dbReference type="EMBL" id="AP024355">
    <property type="protein sequence ID" value="BCR05400.1"/>
    <property type="molecule type" value="Genomic_DNA"/>
</dbReference>
<evidence type="ECO:0000256" key="2">
    <source>
        <dbReference type="ARBA" id="ARBA00009450"/>
    </source>
</evidence>
<keyword evidence="7" id="KW-0732">Signal</keyword>
<keyword evidence="8" id="KW-0625">Polysaccharide transport</keyword>
<keyword evidence="5" id="KW-0762">Sugar transport</keyword>
<gene>
    <name evidence="17" type="primary">gfcE</name>
    <name evidence="17" type="ORF">DESUT3_24690</name>
</gene>
<dbReference type="PANTHER" id="PTHR33619:SF3">
    <property type="entry name" value="POLYSACCHARIDE EXPORT PROTEIN GFCE-RELATED"/>
    <property type="match status" value="1"/>
</dbReference>
<dbReference type="Pfam" id="PF02563">
    <property type="entry name" value="Poly_export"/>
    <property type="match status" value="1"/>
</dbReference>
<organism evidence="17 18">
    <name type="scientific">Desulfuromonas versatilis</name>
    <dbReference type="NCBI Taxonomy" id="2802975"/>
    <lineage>
        <taxon>Bacteria</taxon>
        <taxon>Pseudomonadati</taxon>
        <taxon>Thermodesulfobacteriota</taxon>
        <taxon>Desulfuromonadia</taxon>
        <taxon>Desulfuromonadales</taxon>
        <taxon>Desulfuromonadaceae</taxon>
        <taxon>Desulfuromonas</taxon>
    </lineage>
</organism>
<reference evidence="17 18" key="2">
    <citation type="journal article" date="2021" name="Int. J. Syst. Evol. Microbiol.">
        <title>Isolation and Polyphasic Characterization of Desulfuromonas versatilis sp. Nov., an Electrogenic Bacteria Capable of Versatile Metabolism Isolated from a Graphene Oxide-Reducing Enrichment Culture.</title>
        <authorList>
            <person name="Xie L."/>
            <person name="Yoshida N."/>
            <person name="Ishii S."/>
            <person name="Meng L."/>
        </authorList>
    </citation>
    <scope>NUCLEOTIDE SEQUENCE [LARGE SCALE GENOMIC DNA]</scope>
    <source>
        <strain evidence="17 18">NIT-T3</strain>
    </source>
</reference>
<keyword evidence="4" id="KW-1134">Transmembrane beta strand</keyword>
<keyword evidence="9" id="KW-0406">Ion transport</keyword>
<evidence type="ECO:0000256" key="3">
    <source>
        <dbReference type="ARBA" id="ARBA00022448"/>
    </source>
</evidence>
<keyword evidence="10" id="KW-0626">Porin</keyword>
<protein>
    <submittedName>
        <fullName evidence="17">Polysaccharide export protein Wza</fullName>
    </submittedName>
</protein>
<comment type="similarity">
    <text evidence="2">Belongs to the BexD/CtrA/VexA family.</text>
</comment>
<feature type="domain" description="Polysaccharide export protein N-terminal" evidence="15">
    <location>
        <begin position="46"/>
        <end position="128"/>
    </location>
</feature>
<keyword evidence="13" id="KW-0998">Cell outer membrane</keyword>
<evidence type="ECO:0000256" key="11">
    <source>
        <dbReference type="ARBA" id="ARBA00023136"/>
    </source>
</evidence>
<evidence type="ECO:0000256" key="9">
    <source>
        <dbReference type="ARBA" id="ARBA00023065"/>
    </source>
</evidence>
<evidence type="ECO:0000256" key="12">
    <source>
        <dbReference type="ARBA" id="ARBA00023139"/>
    </source>
</evidence>
<keyword evidence="12" id="KW-0564">Palmitate</keyword>
<evidence type="ECO:0000256" key="4">
    <source>
        <dbReference type="ARBA" id="ARBA00022452"/>
    </source>
</evidence>
<evidence type="ECO:0000256" key="13">
    <source>
        <dbReference type="ARBA" id="ARBA00023237"/>
    </source>
</evidence>
<keyword evidence="6" id="KW-0812">Transmembrane</keyword>
<keyword evidence="14" id="KW-0449">Lipoprotein</keyword>
<evidence type="ECO:0000259" key="16">
    <source>
        <dbReference type="Pfam" id="PF22461"/>
    </source>
</evidence>
<evidence type="ECO:0000313" key="17">
    <source>
        <dbReference type="EMBL" id="BCR05400.1"/>
    </source>
</evidence>
<keyword evidence="18" id="KW-1185">Reference proteome</keyword>
<keyword evidence="3" id="KW-0813">Transport</keyword>
<dbReference type="Gene3D" id="3.10.560.10">
    <property type="entry name" value="Outer membrane lipoprotein wza domain like"/>
    <property type="match status" value="2"/>
</dbReference>
<evidence type="ECO:0000256" key="8">
    <source>
        <dbReference type="ARBA" id="ARBA00023047"/>
    </source>
</evidence>
<name>A0ABM8HXG8_9BACT</name>
<feature type="domain" description="SLBB" evidence="16">
    <location>
        <begin position="217"/>
        <end position="297"/>
    </location>
</feature>
<dbReference type="InterPro" id="IPR054765">
    <property type="entry name" value="SLBB_dom"/>
</dbReference>
<dbReference type="Pfam" id="PF22461">
    <property type="entry name" value="SLBB_2"/>
    <property type="match status" value="2"/>
</dbReference>
<evidence type="ECO:0000256" key="7">
    <source>
        <dbReference type="ARBA" id="ARBA00022729"/>
    </source>
</evidence>
<evidence type="ECO:0000256" key="10">
    <source>
        <dbReference type="ARBA" id="ARBA00023114"/>
    </source>
</evidence>
<reference evidence="17 18" key="1">
    <citation type="journal article" date="2016" name="C (Basel)">
        <title>Selective Growth of and Electricity Production by Marine Exoelectrogenic Bacteria in Self-Aggregated Hydrogel of Microbially Reduced Graphene Oxide.</title>
        <authorList>
            <person name="Yoshida N."/>
            <person name="Goto Y."/>
            <person name="Miyata Y."/>
        </authorList>
    </citation>
    <scope>NUCLEOTIDE SEQUENCE [LARGE SCALE GENOMIC DNA]</scope>
    <source>
        <strain evidence="17 18">NIT-T3</strain>
    </source>
</reference>
<evidence type="ECO:0000256" key="14">
    <source>
        <dbReference type="ARBA" id="ARBA00023288"/>
    </source>
</evidence>
<dbReference type="Proteomes" id="UP001319827">
    <property type="component" value="Chromosome"/>
</dbReference>
<dbReference type="InterPro" id="IPR049712">
    <property type="entry name" value="Poly_export"/>
</dbReference>
<feature type="domain" description="SLBB" evidence="16">
    <location>
        <begin position="136"/>
        <end position="211"/>
    </location>
</feature>
<evidence type="ECO:0000313" key="18">
    <source>
        <dbReference type="Proteomes" id="UP001319827"/>
    </source>
</evidence>
<evidence type="ECO:0000256" key="1">
    <source>
        <dbReference type="ARBA" id="ARBA00004571"/>
    </source>
</evidence>
<keyword evidence="11" id="KW-0472">Membrane</keyword>
<dbReference type="Gene3D" id="3.30.1950.10">
    <property type="entry name" value="wza like domain"/>
    <property type="match status" value="1"/>
</dbReference>
<proteinExistence type="inferred from homology"/>
<evidence type="ECO:0000256" key="6">
    <source>
        <dbReference type="ARBA" id="ARBA00022692"/>
    </source>
</evidence>
<dbReference type="InterPro" id="IPR003715">
    <property type="entry name" value="Poly_export_N"/>
</dbReference>
<comment type="subcellular location">
    <subcellularLocation>
        <location evidence="1">Cell outer membrane</location>
        <topology evidence="1">Multi-pass membrane protein</topology>
    </subcellularLocation>
</comment>
<evidence type="ECO:0000259" key="15">
    <source>
        <dbReference type="Pfam" id="PF02563"/>
    </source>
</evidence>
<evidence type="ECO:0000256" key="5">
    <source>
        <dbReference type="ARBA" id="ARBA00022597"/>
    </source>
</evidence>
<sequence>MTLGQLFGCSSYVDLPAGTVKEVVDSPVVEQEAVEVAPLRRETEGSREYRVGPGDSLFINVNGRAELGSPQLTGNTKVVGSRVDGNGNIRLPLVGTVPVAGLTLSEIQTNLEQVFALYLNDPWVVVEVAEFKSQGVNLLGQFRVPGTYYMDRSYSLLEGLALGGGLLDTANLRSARLIRGQQTLPVDIYHLLRDGAGEQNVLLQAGDTIFVPDDRNQNVFVFGAVKKTGPVPMPNGQLNLVQALASAGLDETGGNQRFVRIIRSLSATRGQLLVLDLKKTLEGDSLPFPLVEGDIVYLPRSAVGNWNQAIQEILPSLQAISAVLQPFVQIKFLTEE</sequence>
<accession>A0ABM8HXG8</accession>
<dbReference type="PANTHER" id="PTHR33619">
    <property type="entry name" value="POLYSACCHARIDE EXPORT PROTEIN GFCE-RELATED"/>
    <property type="match status" value="1"/>
</dbReference>